<dbReference type="RefSeq" id="WP_144407672.1">
    <property type="nucleotide sequence ID" value="NZ_CP007142.1"/>
</dbReference>
<name>A0A0C5V854_9GAMM</name>
<accession>A0A0C5V854</accession>
<keyword evidence="2" id="KW-1185">Reference proteome</keyword>
<dbReference type="OrthoDB" id="7065402at2"/>
<organism evidence="1 2">
    <name type="scientific">Gynuella sunshinyii YC6258</name>
    <dbReference type="NCBI Taxonomy" id="1445510"/>
    <lineage>
        <taxon>Bacteria</taxon>
        <taxon>Pseudomonadati</taxon>
        <taxon>Pseudomonadota</taxon>
        <taxon>Gammaproteobacteria</taxon>
        <taxon>Oceanospirillales</taxon>
        <taxon>Saccharospirillaceae</taxon>
        <taxon>Gynuella</taxon>
    </lineage>
</organism>
<reference evidence="1 2" key="1">
    <citation type="submission" date="2014-01" db="EMBL/GenBank/DDBJ databases">
        <title>Full genme sequencing of cellulolytic bacterium Gynuella sunshinyii YC6258T gen. nov., sp. nov.</title>
        <authorList>
            <person name="Khan H."/>
            <person name="Chung E.J."/>
            <person name="Chung Y.R."/>
        </authorList>
    </citation>
    <scope>NUCLEOTIDE SEQUENCE [LARGE SCALE GENOMIC DNA]</scope>
    <source>
        <strain evidence="1 2">YC6258</strain>
    </source>
</reference>
<proteinExistence type="predicted"/>
<gene>
    <name evidence="1" type="ORF">YC6258_03549</name>
</gene>
<dbReference type="STRING" id="1445510.YC6258_03549"/>
<evidence type="ECO:0000313" key="1">
    <source>
        <dbReference type="EMBL" id="AJQ95585.1"/>
    </source>
</evidence>
<dbReference type="Proteomes" id="UP000032266">
    <property type="component" value="Chromosome"/>
</dbReference>
<dbReference type="EMBL" id="CP007142">
    <property type="protein sequence ID" value="AJQ95585.1"/>
    <property type="molecule type" value="Genomic_DNA"/>
</dbReference>
<sequence length="64" mass="7114">MDFAQSIIDAVKSAKPDEFFGEHVTASNSLYGNTASHSEVQFDWLVVTKDSKQTLKICHEIQGL</sequence>
<protein>
    <submittedName>
        <fullName evidence="1">Uncharacterized protein</fullName>
    </submittedName>
</protein>
<dbReference type="HOGENOM" id="CLU_2861473_0_0_6"/>
<dbReference type="KEGG" id="gsn:YC6258_03549"/>
<evidence type="ECO:0000313" key="2">
    <source>
        <dbReference type="Proteomes" id="UP000032266"/>
    </source>
</evidence>
<dbReference type="AlphaFoldDB" id="A0A0C5V854"/>